<evidence type="ECO:0000313" key="3">
    <source>
        <dbReference type="Proteomes" id="UP001473063"/>
    </source>
</evidence>
<reference evidence="2 3" key="1">
    <citation type="submission" date="2024-03" db="EMBL/GenBank/DDBJ databases">
        <title>Human intestinal bacterial collection.</title>
        <authorList>
            <person name="Pauvert C."/>
            <person name="Hitch T.C.A."/>
            <person name="Clavel T."/>
        </authorList>
    </citation>
    <scope>NUCLEOTIDE SEQUENCE [LARGE SCALE GENOMIC DNA]</scope>
    <source>
        <strain evidence="2 3">CLA-JM-H16</strain>
    </source>
</reference>
<dbReference type="RefSeq" id="WP_349056133.1">
    <property type="nucleotide sequence ID" value="NZ_JBBMEJ010000003.1"/>
</dbReference>
<proteinExistence type="predicted"/>
<accession>A0ABV1BBU3</accession>
<evidence type="ECO:0000313" key="2">
    <source>
        <dbReference type="EMBL" id="MEQ2370097.1"/>
    </source>
</evidence>
<gene>
    <name evidence="2" type="ORF">WMO28_03910</name>
</gene>
<keyword evidence="3" id="KW-1185">Reference proteome</keyword>
<comment type="caution">
    <text evidence="2">The sequence shown here is derived from an EMBL/GenBank/DDBJ whole genome shotgun (WGS) entry which is preliminary data.</text>
</comment>
<dbReference type="Proteomes" id="UP001473063">
    <property type="component" value="Unassembled WGS sequence"/>
</dbReference>
<dbReference type="EMBL" id="JBBMEJ010000003">
    <property type="protein sequence ID" value="MEQ2370097.1"/>
    <property type="molecule type" value="Genomic_DNA"/>
</dbReference>
<keyword evidence="1" id="KW-1133">Transmembrane helix</keyword>
<dbReference type="Pfam" id="PF16152">
    <property type="entry name" value="DUF4860"/>
    <property type="match status" value="1"/>
</dbReference>
<keyword evidence="1" id="KW-0472">Membrane</keyword>
<keyword evidence="1" id="KW-0812">Transmembrane</keyword>
<sequence length="174" mass="18913">MKLQKNNSHSVSSLFSLLLFGIFALFLMLMLLFSARVYQQTLKQTEANDSLGTATAYLTTKFRQHDQTDGIFTGTLDGVNALCFRDTIKGKDYITYIYLKDNSLMELFTAADSSAGSAAGTAIAKLSDFQAEALNDGFYRITLKNTSQITSQFLLHSTASAASADTGTGKEPTS</sequence>
<evidence type="ECO:0000256" key="1">
    <source>
        <dbReference type="SAM" id="Phobius"/>
    </source>
</evidence>
<dbReference type="InterPro" id="IPR032340">
    <property type="entry name" value="DUF4860"/>
</dbReference>
<feature type="transmembrane region" description="Helical" evidence="1">
    <location>
        <begin position="12"/>
        <end position="33"/>
    </location>
</feature>
<protein>
    <submittedName>
        <fullName evidence="2">DUF4860 domain-containing protein</fullName>
    </submittedName>
</protein>
<organism evidence="2 3">
    <name type="scientific">Blautia aquisgranensis</name>
    <dbReference type="NCBI Taxonomy" id="3133153"/>
    <lineage>
        <taxon>Bacteria</taxon>
        <taxon>Bacillati</taxon>
        <taxon>Bacillota</taxon>
        <taxon>Clostridia</taxon>
        <taxon>Lachnospirales</taxon>
        <taxon>Lachnospiraceae</taxon>
        <taxon>Blautia</taxon>
    </lineage>
</organism>
<name>A0ABV1BBU3_9FIRM</name>